<dbReference type="Proteomes" id="UP000436088">
    <property type="component" value="Unassembled WGS sequence"/>
</dbReference>
<dbReference type="SUPFAM" id="SSF56973">
    <property type="entry name" value="Aerolisin/ETX pore-forming domain"/>
    <property type="match status" value="1"/>
</dbReference>
<proteinExistence type="predicted"/>
<dbReference type="SMART" id="SM00791">
    <property type="entry name" value="Agglutinin"/>
    <property type="match status" value="2"/>
</dbReference>
<dbReference type="CDD" id="cd20216">
    <property type="entry name" value="PFM_HFR-2-like"/>
    <property type="match status" value="1"/>
</dbReference>
<dbReference type="PANTHER" id="PTHR39244">
    <property type="entry name" value="NATTERIN-4"/>
    <property type="match status" value="1"/>
</dbReference>
<evidence type="ECO:0000259" key="1">
    <source>
        <dbReference type="SMART" id="SM00791"/>
    </source>
</evidence>
<dbReference type="Gene3D" id="2.80.10.50">
    <property type="match status" value="2"/>
</dbReference>
<reference evidence="2" key="1">
    <citation type="submission" date="2019-09" db="EMBL/GenBank/DDBJ databases">
        <title>Draft genome information of white flower Hibiscus syriacus.</title>
        <authorList>
            <person name="Kim Y.-M."/>
        </authorList>
    </citation>
    <scope>NUCLEOTIDE SEQUENCE [LARGE SCALE GENOMIC DNA]</scope>
    <source>
        <strain evidence="2">YM2019G1</strain>
    </source>
</reference>
<feature type="domain" description="Agglutinin" evidence="1">
    <location>
        <begin position="3"/>
        <end position="162"/>
    </location>
</feature>
<dbReference type="InterPro" id="IPR008998">
    <property type="entry name" value="Agglutinin"/>
</dbReference>
<dbReference type="InterPro" id="IPR036242">
    <property type="entry name" value="Agglutinin_dom_sf"/>
</dbReference>
<name>A0A6A3B9D2_HIBSY</name>
<feature type="domain" description="Agglutinin" evidence="1">
    <location>
        <begin position="167"/>
        <end position="304"/>
    </location>
</feature>
<evidence type="ECO:0000313" key="3">
    <source>
        <dbReference type="Proteomes" id="UP000436088"/>
    </source>
</evidence>
<dbReference type="InterPro" id="IPR053237">
    <property type="entry name" value="Natterin_C"/>
</dbReference>
<organism evidence="2 3">
    <name type="scientific">Hibiscus syriacus</name>
    <name type="common">Rose of Sharon</name>
    <dbReference type="NCBI Taxonomy" id="106335"/>
    <lineage>
        <taxon>Eukaryota</taxon>
        <taxon>Viridiplantae</taxon>
        <taxon>Streptophyta</taxon>
        <taxon>Embryophyta</taxon>
        <taxon>Tracheophyta</taxon>
        <taxon>Spermatophyta</taxon>
        <taxon>Magnoliopsida</taxon>
        <taxon>eudicotyledons</taxon>
        <taxon>Gunneridae</taxon>
        <taxon>Pentapetalae</taxon>
        <taxon>rosids</taxon>
        <taxon>malvids</taxon>
        <taxon>Malvales</taxon>
        <taxon>Malvaceae</taxon>
        <taxon>Malvoideae</taxon>
        <taxon>Hibiscus</taxon>
    </lineage>
</organism>
<dbReference type="EMBL" id="VEPZ02000898">
    <property type="protein sequence ID" value="KAE8712298.1"/>
    <property type="molecule type" value="Genomic_DNA"/>
</dbReference>
<keyword evidence="3" id="KW-1185">Reference proteome</keyword>
<accession>A0A6A3B9D2</accession>
<comment type="caution">
    <text evidence="2">The sequence shown here is derived from an EMBL/GenBank/DDBJ whole genome shotgun (WGS) entry which is preliminary data.</text>
</comment>
<protein>
    <recommendedName>
        <fullName evidence="1">Agglutinin domain-containing protein</fullName>
    </recommendedName>
</protein>
<dbReference type="Pfam" id="PF07468">
    <property type="entry name" value="Agglutinin"/>
    <property type="match status" value="2"/>
</dbReference>
<dbReference type="SUPFAM" id="SSF50382">
    <property type="entry name" value="Agglutinin"/>
    <property type="match status" value="2"/>
</dbReference>
<evidence type="ECO:0000313" key="2">
    <source>
        <dbReference type="EMBL" id="KAE8712298.1"/>
    </source>
</evidence>
<dbReference type="PANTHER" id="PTHR39244:SF5">
    <property type="entry name" value="NATTERIN-3-LIKE"/>
    <property type="match status" value="1"/>
</dbReference>
<dbReference type="Gene3D" id="2.170.15.10">
    <property type="entry name" value="Proaerolysin, chain A, domain 3"/>
    <property type="match status" value="1"/>
</dbReference>
<gene>
    <name evidence="2" type="ORF">F3Y22_tig00110258pilonHSYRG00126</name>
</gene>
<sequence length="478" mass="54442">MAVILPRFIVLGYMDKLNYLSYIRDGRDTDGYLRFFENQAQNPYAKFEVELSDTNGLMHIRSCQNNKYWVRTQNLSLTGSTSSQYWITATADKKEEDQSKESCTLFEFISVNSAENTGRIRHVHSGCYLCLWKWNNPTYTRSVLANYRVFDGQSADIFTIIDWNSILFLPKYVAFKGFYEKYMCVRYLNKGRYPFLQFIADDMADPTVHCEIFPNNDGTIRIKQVSNGKFWRRSPNWIWADSDDTSSNNRDTLFRPVKVDDKTIALINLGNNRFCKRLTAENNTSCLNAAIESVDIESRLTVEEAVLRRQIYGINYSIENARVYDETILVVARTSASNYTQEPNTLVVNLSYTDTGTRTWNTMSSLTLGMKASTSVSYPFVAAGGIEISSEVQSGVEWEKTTTFSSVKGAVHTIQVPAMTKTTVSLIASQGLCDVPFTFMQRDTLYDGTTVIREIQGGTFTGSNYSRVVFESKEEKLE</sequence>
<dbReference type="AlphaFoldDB" id="A0A6A3B9D2"/>